<evidence type="ECO:0000313" key="2">
    <source>
        <dbReference type="EMBL" id="XCC94567.1"/>
    </source>
</evidence>
<dbReference type="AlphaFoldDB" id="A0AAU8AJJ7"/>
<gene>
    <name evidence="2" type="ORF">PVT71_04935</name>
</gene>
<name>A0AAU8AJJ7_9RHOB</name>
<dbReference type="EMBL" id="CP123384">
    <property type="protein sequence ID" value="XCC94567.1"/>
    <property type="molecule type" value="Genomic_DNA"/>
</dbReference>
<feature type="chain" id="PRO_5043706200" description="Secreted protein" evidence="1">
    <location>
        <begin position="20"/>
        <end position="206"/>
    </location>
</feature>
<protein>
    <recommendedName>
        <fullName evidence="3">Secreted protein</fullName>
    </recommendedName>
</protein>
<evidence type="ECO:0008006" key="3">
    <source>
        <dbReference type="Google" id="ProtNLM"/>
    </source>
</evidence>
<dbReference type="RefSeq" id="WP_353473390.1">
    <property type="nucleotide sequence ID" value="NZ_CP123384.1"/>
</dbReference>
<dbReference type="Gene3D" id="2.60.120.380">
    <property type="match status" value="1"/>
</dbReference>
<accession>A0AAU8AJJ7</accession>
<sequence>MKALPLILALLCTAQAALAEDPLVQPVIDGCIDKLVESGSASRPGGQVIDTMYSEAGSMVFLQDADGRVWKCFGYRDGSVESLEPATNDEIDEARARAAEQAALAPERIQFAPGTSGATITRTLEAGGAKQYVLGAREGQVLNLRVVPAGGAMYYILRGPDGAILLEGTDAATPYRGTLPQSGDFIVEVVSHESAPLTFDMVISIE</sequence>
<feature type="signal peptide" evidence="1">
    <location>
        <begin position="1"/>
        <end position="19"/>
    </location>
</feature>
<organism evidence="2">
    <name type="scientific">Alloyangia sp. H15</name>
    <dbReference type="NCBI Taxonomy" id="3029062"/>
    <lineage>
        <taxon>Bacteria</taxon>
        <taxon>Pseudomonadati</taxon>
        <taxon>Pseudomonadota</taxon>
        <taxon>Alphaproteobacteria</taxon>
        <taxon>Rhodobacterales</taxon>
        <taxon>Roseobacteraceae</taxon>
        <taxon>Alloyangia</taxon>
    </lineage>
</organism>
<keyword evidence="1" id="KW-0732">Signal</keyword>
<reference evidence="2" key="1">
    <citation type="submission" date="2023-02" db="EMBL/GenBank/DDBJ databases">
        <title>Description and genomic characterization of Salipiger bruguierae sp. nov., isolated from the sediment of mangrove plant Bruguiera sexangula.</title>
        <authorList>
            <person name="Long M."/>
        </authorList>
    </citation>
    <scope>NUCLEOTIDE SEQUENCE</scope>
    <source>
        <strain evidence="2">H15</strain>
    </source>
</reference>
<proteinExistence type="predicted"/>
<evidence type="ECO:0000256" key="1">
    <source>
        <dbReference type="SAM" id="SignalP"/>
    </source>
</evidence>